<evidence type="ECO:0000313" key="3">
    <source>
        <dbReference type="Proteomes" id="UP000245802"/>
    </source>
</evidence>
<evidence type="ECO:0000256" key="1">
    <source>
        <dbReference type="SAM" id="MobiDB-lite"/>
    </source>
</evidence>
<dbReference type="AlphaFoldDB" id="A0A2Z3HEP2"/>
<name>A0A2Z3HEP2_9BACT</name>
<dbReference type="InterPro" id="IPR011990">
    <property type="entry name" value="TPR-like_helical_dom_sf"/>
</dbReference>
<dbReference type="RefSeq" id="WP_010039351.1">
    <property type="nucleotide sequence ID" value="NZ_CP025958.1"/>
</dbReference>
<gene>
    <name evidence="2" type="ORF">C1280_26555</name>
</gene>
<dbReference type="Proteomes" id="UP000245802">
    <property type="component" value="Chromosome"/>
</dbReference>
<keyword evidence="3" id="KW-1185">Reference proteome</keyword>
<proteinExistence type="predicted"/>
<dbReference type="SUPFAM" id="SSF81901">
    <property type="entry name" value="HCP-like"/>
    <property type="match status" value="1"/>
</dbReference>
<feature type="region of interest" description="Disordered" evidence="1">
    <location>
        <begin position="159"/>
        <end position="179"/>
    </location>
</feature>
<protein>
    <recommendedName>
        <fullName evidence="4">Sel1 repeat family protein</fullName>
    </recommendedName>
</protein>
<sequence>MSDTTEDRRAAASAANEASRFAEAYQLWLPLAEAGDAEAQAQIGALMQCSLHRFENLEQLNAGAGPVIDEATMRADAEQAGRYLTAASAAGIGPASFNLAGMYVGGYGGGSWEDRKARAAELYALAYAQGFTCFGRLMGDAGPGQPYLDILEGYATASGVPLPGEQRHTEPEATPDPAT</sequence>
<evidence type="ECO:0000313" key="2">
    <source>
        <dbReference type="EMBL" id="AWM40214.1"/>
    </source>
</evidence>
<dbReference type="OrthoDB" id="284938at2"/>
<organism evidence="2 3">
    <name type="scientific">Gemmata obscuriglobus</name>
    <dbReference type="NCBI Taxonomy" id="114"/>
    <lineage>
        <taxon>Bacteria</taxon>
        <taxon>Pseudomonadati</taxon>
        <taxon>Planctomycetota</taxon>
        <taxon>Planctomycetia</taxon>
        <taxon>Gemmatales</taxon>
        <taxon>Gemmataceae</taxon>
        <taxon>Gemmata</taxon>
    </lineage>
</organism>
<accession>A0A2Z3HEP2</accession>
<dbReference type="EMBL" id="CP025958">
    <property type="protein sequence ID" value="AWM40214.1"/>
    <property type="molecule type" value="Genomic_DNA"/>
</dbReference>
<reference evidence="2 3" key="1">
    <citation type="submission" date="2018-01" db="EMBL/GenBank/DDBJ databases">
        <title>G. obscuriglobus.</title>
        <authorList>
            <person name="Franke J."/>
            <person name="Blomberg W."/>
            <person name="Selmecki A."/>
        </authorList>
    </citation>
    <scope>NUCLEOTIDE SEQUENCE [LARGE SCALE GENOMIC DNA]</scope>
    <source>
        <strain evidence="2 3">DSM 5831</strain>
    </source>
</reference>
<dbReference type="Gene3D" id="1.25.40.10">
    <property type="entry name" value="Tetratricopeptide repeat domain"/>
    <property type="match status" value="1"/>
</dbReference>
<dbReference type="KEGG" id="gog:C1280_26555"/>
<evidence type="ECO:0008006" key="4">
    <source>
        <dbReference type="Google" id="ProtNLM"/>
    </source>
</evidence>